<dbReference type="GO" id="GO:0015293">
    <property type="term" value="F:symporter activity"/>
    <property type="evidence" value="ECO:0007669"/>
    <property type="project" value="TreeGrafter"/>
</dbReference>
<evidence type="ECO:0000256" key="1">
    <source>
        <dbReference type="ARBA" id="ARBA00004651"/>
    </source>
</evidence>
<evidence type="ECO:0000256" key="6">
    <source>
        <dbReference type="ARBA" id="ARBA00022989"/>
    </source>
</evidence>
<dbReference type="Pfam" id="PF00474">
    <property type="entry name" value="SSF"/>
    <property type="match status" value="1"/>
</dbReference>
<dbReference type="OrthoDB" id="6358884at2759"/>
<dbReference type="Gene3D" id="1.20.1730.10">
    <property type="entry name" value="Sodium/glucose cotransporter"/>
    <property type="match status" value="1"/>
</dbReference>
<dbReference type="PANTHER" id="PTHR42985">
    <property type="entry name" value="SODIUM-COUPLED MONOCARBOXYLATE TRANSPORTER"/>
    <property type="match status" value="1"/>
</dbReference>
<feature type="transmembrane region" description="Helical" evidence="12">
    <location>
        <begin position="174"/>
        <end position="195"/>
    </location>
</feature>
<feature type="transmembrane region" description="Helical" evidence="12">
    <location>
        <begin position="112"/>
        <end position="132"/>
    </location>
</feature>
<dbReference type="Proteomes" id="UP000326759">
    <property type="component" value="Unassembled WGS sequence"/>
</dbReference>
<feature type="transmembrane region" description="Helical" evidence="12">
    <location>
        <begin position="144"/>
        <end position="162"/>
    </location>
</feature>
<dbReference type="EMBL" id="SEYY01004336">
    <property type="protein sequence ID" value="KAB7503838.1"/>
    <property type="molecule type" value="Genomic_DNA"/>
</dbReference>
<keyword evidence="3" id="KW-0813">Transport</keyword>
<keyword evidence="7" id="KW-0915">Sodium</keyword>
<evidence type="ECO:0000256" key="9">
    <source>
        <dbReference type="ARBA" id="ARBA00023136"/>
    </source>
</evidence>
<reference evidence="13 14" key="1">
    <citation type="journal article" date="2019" name="PLoS Biol.">
        <title>Sex chromosomes control vertical transmission of feminizing Wolbachia symbionts in an isopod.</title>
        <authorList>
            <person name="Becking T."/>
            <person name="Chebbi M.A."/>
            <person name="Giraud I."/>
            <person name="Moumen B."/>
            <person name="Laverre T."/>
            <person name="Caubet Y."/>
            <person name="Peccoud J."/>
            <person name="Gilbert C."/>
            <person name="Cordaux R."/>
        </authorList>
    </citation>
    <scope>NUCLEOTIDE SEQUENCE [LARGE SCALE GENOMIC DNA]</scope>
    <source>
        <strain evidence="13">ANa2</strain>
        <tissue evidence="13">Whole body excluding digestive tract and cuticle</tissue>
    </source>
</reference>
<comment type="subcellular location">
    <subcellularLocation>
        <location evidence="1">Cell membrane</location>
        <topology evidence="1">Multi-pass membrane protein</topology>
    </subcellularLocation>
</comment>
<evidence type="ECO:0000313" key="13">
    <source>
        <dbReference type="EMBL" id="KAB7503838.1"/>
    </source>
</evidence>
<sequence length="364" mass="40210">MAVKQSCEEKTSMVDKRSYRMDNEKGFGIVDNCVFAGMLIISAVIGVYISCKGSKSPEEFLMGNRSLKPLPVSLSLITSYITAVSSIVLHSLKLTSINEYIELRFKSKRLRFVIFLLSMAKALAANGIGLYAPTIALSSVTNLSTLNSIFILGIICTLYSSFGGVKAVIWTDVFQFSVIMIGFMTVVGVGCAQNGGLIETLHIASEGGRLEMFNMSLSPFVRHTFLNTMAFGFFYQLRSYSSEQINIQRICAVKSVKNARRVLKYNIYGKLFAYFLTFFCGLVAYSTYAGCDPMALGLIKKKDQILPYFVIDKLSFVPGLPGLFIATIIGGALSTLSSNINSCVAMMWKDICLKYTYFRNFSDG</sequence>
<feature type="non-terminal residue" evidence="13">
    <location>
        <position position="364"/>
    </location>
</feature>
<feature type="transmembrane region" description="Helical" evidence="12">
    <location>
        <begin position="70"/>
        <end position="92"/>
    </location>
</feature>
<dbReference type="InterPro" id="IPR038377">
    <property type="entry name" value="Na/Glc_symporter_sf"/>
</dbReference>
<evidence type="ECO:0000256" key="5">
    <source>
        <dbReference type="ARBA" id="ARBA00022692"/>
    </source>
</evidence>
<dbReference type="PROSITE" id="PS50283">
    <property type="entry name" value="NA_SOLUT_SYMP_3"/>
    <property type="match status" value="1"/>
</dbReference>
<feature type="transmembrane region" description="Helical" evidence="12">
    <location>
        <begin position="215"/>
        <end position="235"/>
    </location>
</feature>
<keyword evidence="9 12" id="KW-0472">Membrane</keyword>
<gene>
    <name evidence="13" type="ORF">Anas_11247</name>
</gene>
<evidence type="ECO:0000256" key="12">
    <source>
        <dbReference type="SAM" id="Phobius"/>
    </source>
</evidence>
<dbReference type="InterPro" id="IPR001734">
    <property type="entry name" value="Na/solute_symporter"/>
</dbReference>
<protein>
    <submittedName>
        <fullName evidence="13">Sodium-coupled monocarboxylate transporter 1</fullName>
    </submittedName>
</protein>
<dbReference type="AlphaFoldDB" id="A0A5N5TCM8"/>
<keyword evidence="5 12" id="KW-0812">Transmembrane</keyword>
<dbReference type="GO" id="GO:0006814">
    <property type="term" value="P:sodium ion transport"/>
    <property type="evidence" value="ECO:0007669"/>
    <property type="project" value="UniProtKB-KW"/>
</dbReference>
<feature type="transmembrane region" description="Helical" evidence="12">
    <location>
        <begin position="267"/>
        <end position="288"/>
    </location>
</feature>
<dbReference type="InterPro" id="IPR051163">
    <property type="entry name" value="Sodium:Solute_Symporter_SSF"/>
</dbReference>
<keyword evidence="14" id="KW-1185">Reference proteome</keyword>
<evidence type="ECO:0000256" key="8">
    <source>
        <dbReference type="ARBA" id="ARBA00023065"/>
    </source>
</evidence>
<evidence type="ECO:0000256" key="11">
    <source>
        <dbReference type="RuleBase" id="RU362091"/>
    </source>
</evidence>
<evidence type="ECO:0000256" key="2">
    <source>
        <dbReference type="ARBA" id="ARBA00006434"/>
    </source>
</evidence>
<evidence type="ECO:0000256" key="3">
    <source>
        <dbReference type="ARBA" id="ARBA00022448"/>
    </source>
</evidence>
<keyword evidence="8" id="KW-0406">Ion transport</keyword>
<keyword evidence="6 12" id="KW-1133">Transmembrane helix</keyword>
<comment type="caution">
    <text evidence="13">The sequence shown here is derived from an EMBL/GenBank/DDBJ whole genome shotgun (WGS) entry which is preliminary data.</text>
</comment>
<proteinExistence type="inferred from homology"/>
<evidence type="ECO:0000256" key="10">
    <source>
        <dbReference type="ARBA" id="ARBA00023201"/>
    </source>
</evidence>
<evidence type="ECO:0000256" key="4">
    <source>
        <dbReference type="ARBA" id="ARBA00022475"/>
    </source>
</evidence>
<keyword evidence="4" id="KW-1003">Cell membrane</keyword>
<feature type="transmembrane region" description="Helical" evidence="12">
    <location>
        <begin position="26"/>
        <end position="50"/>
    </location>
</feature>
<evidence type="ECO:0000313" key="14">
    <source>
        <dbReference type="Proteomes" id="UP000326759"/>
    </source>
</evidence>
<organism evidence="13 14">
    <name type="scientific">Armadillidium nasatum</name>
    <dbReference type="NCBI Taxonomy" id="96803"/>
    <lineage>
        <taxon>Eukaryota</taxon>
        <taxon>Metazoa</taxon>
        <taxon>Ecdysozoa</taxon>
        <taxon>Arthropoda</taxon>
        <taxon>Crustacea</taxon>
        <taxon>Multicrustacea</taxon>
        <taxon>Malacostraca</taxon>
        <taxon>Eumalacostraca</taxon>
        <taxon>Peracarida</taxon>
        <taxon>Isopoda</taxon>
        <taxon>Oniscidea</taxon>
        <taxon>Crinocheta</taxon>
        <taxon>Armadillidiidae</taxon>
        <taxon>Armadillidium</taxon>
    </lineage>
</organism>
<accession>A0A5N5TCM8</accession>
<name>A0A5N5TCM8_9CRUS</name>
<feature type="transmembrane region" description="Helical" evidence="12">
    <location>
        <begin position="316"/>
        <end position="336"/>
    </location>
</feature>
<keyword evidence="10" id="KW-0739">Sodium transport</keyword>
<evidence type="ECO:0000256" key="7">
    <source>
        <dbReference type="ARBA" id="ARBA00023053"/>
    </source>
</evidence>
<dbReference type="PANTHER" id="PTHR42985:SF40">
    <property type="entry name" value="LD47995P-RELATED"/>
    <property type="match status" value="1"/>
</dbReference>
<dbReference type="GO" id="GO:0005886">
    <property type="term" value="C:plasma membrane"/>
    <property type="evidence" value="ECO:0007669"/>
    <property type="project" value="UniProtKB-SubCell"/>
</dbReference>
<comment type="similarity">
    <text evidence="2 11">Belongs to the sodium:solute symporter (SSF) (TC 2.A.21) family.</text>
</comment>